<dbReference type="CDD" id="cd04301">
    <property type="entry name" value="NAT_SF"/>
    <property type="match status" value="1"/>
</dbReference>
<feature type="region of interest" description="Disordered" evidence="1">
    <location>
        <begin position="225"/>
        <end position="281"/>
    </location>
</feature>
<protein>
    <submittedName>
        <fullName evidence="2">Acetyltransferase, GNAT family protein</fullName>
    </submittedName>
</protein>
<dbReference type="Gene3D" id="3.40.630.30">
    <property type="match status" value="1"/>
</dbReference>
<evidence type="ECO:0000256" key="1">
    <source>
        <dbReference type="SAM" id="MobiDB-lite"/>
    </source>
</evidence>
<dbReference type="SUPFAM" id="SSF55729">
    <property type="entry name" value="Acyl-CoA N-acyltransferases (Nat)"/>
    <property type="match status" value="1"/>
</dbReference>
<gene>
    <name evidence="2" type="ORF">BBOMB_0695</name>
</gene>
<proteinExistence type="predicted"/>
<dbReference type="GO" id="GO:0016740">
    <property type="term" value="F:transferase activity"/>
    <property type="evidence" value="ECO:0007669"/>
    <property type="project" value="UniProtKB-KW"/>
</dbReference>
<comment type="caution">
    <text evidence="2">The sequence shown here is derived from an EMBL/GenBank/DDBJ whole genome shotgun (WGS) entry which is preliminary data.</text>
</comment>
<dbReference type="EMBL" id="ATLK01000001">
    <property type="protein sequence ID" value="KFF31348.1"/>
    <property type="molecule type" value="Genomic_DNA"/>
</dbReference>
<sequence>MSACIRVRIVYSGAVGYGRLGGVKQVMRGMMRTDAGLGVVFAPMVWSDVDDVIDEYDAMWGMHSSDPHVAEVSRLLSAYCVYHYIALSTGAEVARMNGRFLGVLMTRLPGRFPLFGEIGRCLEKTGAELDAGELGRKMLALVRERFDEELELENRSKVRDATQAEVELFIVSDVARGRGVGRGLWSRTMSYLRDADVKCFYLHTDSQCDVSFYDAHGMDCVVSHHSDARPSEKDEESATTGFSGPMGDEMFIYVGDPRRIRRTTKGRHHKESVQALRGEER</sequence>
<keyword evidence="2" id="KW-0808">Transferase</keyword>
<evidence type="ECO:0000313" key="2">
    <source>
        <dbReference type="EMBL" id="KFF31348.1"/>
    </source>
</evidence>
<dbReference type="AlphaFoldDB" id="A0A080N2T2"/>
<organism evidence="2 3">
    <name type="scientific">Bifidobacterium bombi DSM 19703</name>
    <dbReference type="NCBI Taxonomy" id="1341695"/>
    <lineage>
        <taxon>Bacteria</taxon>
        <taxon>Bacillati</taxon>
        <taxon>Actinomycetota</taxon>
        <taxon>Actinomycetes</taxon>
        <taxon>Bifidobacteriales</taxon>
        <taxon>Bifidobacteriaceae</taxon>
        <taxon>Bifidobacterium</taxon>
    </lineage>
</organism>
<accession>A0A080N2T2</accession>
<dbReference type="InterPro" id="IPR016181">
    <property type="entry name" value="Acyl_CoA_acyltransferase"/>
</dbReference>
<dbReference type="Proteomes" id="UP000028730">
    <property type="component" value="Unassembled WGS sequence"/>
</dbReference>
<feature type="compositionally biased region" description="Basic residues" evidence="1">
    <location>
        <begin position="259"/>
        <end position="270"/>
    </location>
</feature>
<evidence type="ECO:0000313" key="3">
    <source>
        <dbReference type="Proteomes" id="UP000028730"/>
    </source>
</evidence>
<keyword evidence="3" id="KW-1185">Reference proteome</keyword>
<name>A0A080N2T2_9BIFI</name>
<reference evidence="2 3" key="1">
    <citation type="journal article" date="2014" name="Appl. Environ. Microbiol.">
        <title>Genomic encyclopedia of type strains of the genus Bifidobacterium.</title>
        <authorList>
            <person name="Milani C."/>
            <person name="Lugli G.A."/>
            <person name="Duranti S."/>
            <person name="Turroni F."/>
            <person name="Bottacini F."/>
            <person name="Mangifesta M."/>
            <person name="Sanchez B."/>
            <person name="Viappiani A."/>
            <person name="Mancabelli L."/>
            <person name="Taminiau B."/>
            <person name="Delcenserie V."/>
            <person name="Barrangou R."/>
            <person name="Margolles A."/>
            <person name="van Sinderen D."/>
            <person name="Ventura M."/>
        </authorList>
    </citation>
    <scope>NUCLEOTIDE SEQUENCE [LARGE SCALE GENOMIC DNA]</scope>
    <source>
        <strain evidence="2 3">DSM 19703</strain>
    </source>
</reference>
<dbReference type="STRING" id="1341695.BBOMB_0695"/>
<dbReference type="eggNOG" id="COG0454">
    <property type="taxonomic scope" value="Bacteria"/>
</dbReference>